<keyword evidence="5" id="KW-0238">DNA-binding</keyword>
<keyword evidence="11" id="KW-1185">Reference proteome</keyword>
<keyword evidence="4" id="KW-0805">Transcription regulation</keyword>
<dbReference type="AlphaFoldDB" id="A0A9D4MZD9"/>
<dbReference type="GO" id="GO:0009755">
    <property type="term" value="P:hormone-mediated signaling pathway"/>
    <property type="evidence" value="ECO:0007669"/>
    <property type="project" value="TreeGrafter"/>
</dbReference>
<evidence type="ECO:0000256" key="7">
    <source>
        <dbReference type="ARBA" id="ARBA00023170"/>
    </source>
</evidence>
<dbReference type="GO" id="GO:0004879">
    <property type="term" value="F:nuclear receptor activity"/>
    <property type="evidence" value="ECO:0007669"/>
    <property type="project" value="TreeGrafter"/>
</dbReference>
<dbReference type="InterPro" id="IPR050234">
    <property type="entry name" value="Nuclear_hormone_rcpt_NR1"/>
</dbReference>
<reference evidence="10" key="1">
    <citation type="journal article" date="2019" name="bioRxiv">
        <title>The Genome of the Zebra Mussel, Dreissena polymorpha: A Resource for Invasive Species Research.</title>
        <authorList>
            <person name="McCartney M.A."/>
            <person name="Auch B."/>
            <person name="Kono T."/>
            <person name="Mallez S."/>
            <person name="Zhang Y."/>
            <person name="Obille A."/>
            <person name="Becker A."/>
            <person name="Abrahante J.E."/>
            <person name="Garbe J."/>
            <person name="Badalamenti J.P."/>
            <person name="Herman A."/>
            <person name="Mangelson H."/>
            <person name="Liachko I."/>
            <person name="Sullivan S."/>
            <person name="Sone E.D."/>
            <person name="Koren S."/>
            <person name="Silverstein K.A.T."/>
            <person name="Beckman K.B."/>
            <person name="Gohl D.M."/>
        </authorList>
    </citation>
    <scope>NUCLEOTIDE SEQUENCE</scope>
    <source>
        <strain evidence="10">Duluth1</strain>
        <tissue evidence="10">Whole animal</tissue>
    </source>
</reference>
<dbReference type="InterPro" id="IPR013088">
    <property type="entry name" value="Znf_NHR/GATA"/>
</dbReference>
<dbReference type="EMBL" id="JAIWYP010000001">
    <property type="protein sequence ID" value="KAH3886145.1"/>
    <property type="molecule type" value="Genomic_DNA"/>
</dbReference>
<dbReference type="GO" id="GO:0000978">
    <property type="term" value="F:RNA polymerase II cis-regulatory region sequence-specific DNA binding"/>
    <property type="evidence" value="ECO:0007669"/>
    <property type="project" value="TreeGrafter"/>
</dbReference>
<sequence length="164" mass="18553">MVINNHVRSFPNDVDIIGTLSLLQGFFRRSICKTEPYVCYNGTQDCRIAPGKRTACSHCRYKRCLEVGMSKGAIKTGRYTHELRSKNILDVKMLEKQNGGDTVEADRVHDVSSFLSKHPDEDGERLDSIQRLILEETCGVLVSSNPWSNIFKKISCSSDRIRSL</sequence>
<keyword evidence="2" id="KW-0863">Zinc-finger</keyword>
<dbReference type="GO" id="GO:0045944">
    <property type="term" value="P:positive regulation of transcription by RNA polymerase II"/>
    <property type="evidence" value="ECO:0007669"/>
    <property type="project" value="TreeGrafter"/>
</dbReference>
<evidence type="ECO:0000256" key="2">
    <source>
        <dbReference type="ARBA" id="ARBA00022771"/>
    </source>
</evidence>
<keyword evidence="6" id="KW-0804">Transcription</keyword>
<keyword evidence="3" id="KW-0862">Zinc</keyword>
<evidence type="ECO:0000256" key="6">
    <source>
        <dbReference type="ARBA" id="ARBA00023163"/>
    </source>
</evidence>
<evidence type="ECO:0000313" key="11">
    <source>
        <dbReference type="Proteomes" id="UP000828390"/>
    </source>
</evidence>
<keyword evidence="1" id="KW-0479">Metal-binding</keyword>
<comment type="caution">
    <text evidence="10">The sequence shown here is derived from an EMBL/GenBank/DDBJ whole genome shotgun (WGS) entry which is preliminary data.</text>
</comment>
<evidence type="ECO:0000313" key="10">
    <source>
        <dbReference type="EMBL" id="KAH3886145.1"/>
    </source>
</evidence>
<keyword evidence="8" id="KW-0539">Nucleus</keyword>
<evidence type="ECO:0000256" key="3">
    <source>
        <dbReference type="ARBA" id="ARBA00022833"/>
    </source>
</evidence>
<dbReference type="GO" id="GO:0030154">
    <property type="term" value="P:cell differentiation"/>
    <property type="evidence" value="ECO:0007669"/>
    <property type="project" value="TreeGrafter"/>
</dbReference>
<dbReference type="PANTHER" id="PTHR24082">
    <property type="entry name" value="NUCLEAR HORMONE RECEPTOR"/>
    <property type="match status" value="1"/>
</dbReference>
<dbReference type="Pfam" id="PF00105">
    <property type="entry name" value="zf-C4"/>
    <property type="match status" value="1"/>
</dbReference>
<name>A0A9D4MZD9_DREPO</name>
<dbReference type="SUPFAM" id="SSF57716">
    <property type="entry name" value="Glucocorticoid receptor-like (DNA-binding domain)"/>
    <property type="match status" value="1"/>
</dbReference>
<dbReference type="PANTHER" id="PTHR24082:SF473">
    <property type="entry name" value="ECDYSONE-INDUCED PROTEIN 75B, ISOFORM B"/>
    <property type="match status" value="1"/>
</dbReference>
<evidence type="ECO:0000259" key="9">
    <source>
        <dbReference type="PROSITE" id="PS51030"/>
    </source>
</evidence>
<feature type="domain" description="Nuclear receptor" evidence="9">
    <location>
        <begin position="1"/>
        <end position="76"/>
    </location>
</feature>
<evidence type="ECO:0000256" key="8">
    <source>
        <dbReference type="ARBA" id="ARBA00023242"/>
    </source>
</evidence>
<dbReference type="GO" id="GO:0008270">
    <property type="term" value="F:zinc ion binding"/>
    <property type="evidence" value="ECO:0007669"/>
    <property type="project" value="UniProtKB-KW"/>
</dbReference>
<keyword evidence="7" id="KW-0675">Receptor</keyword>
<dbReference type="PROSITE" id="PS51030">
    <property type="entry name" value="NUCLEAR_REC_DBD_2"/>
    <property type="match status" value="1"/>
</dbReference>
<dbReference type="SMART" id="SM00399">
    <property type="entry name" value="ZnF_C4"/>
    <property type="match status" value="1"/>
</dbReference>
<dbReference type="GO" id="GO:0000122">
    <property type="term" value="P:negative regulation of transcription by RNA polymerase II"/>
    <property type="evidence" value="ECO:0007669"/>
    <property type="project" value="TreeGrafter"/>
</dbReference>
<gene>
    <name evidence="10" type="ORF">DPMN_010146</name>
</gene>
<dbReference type="Proteomes" id="UP000828390">
    <property type="component" value="Unassembled WGS sequence"/>
</dbReference>
<evidence type="ECO:0000256" key="4">
    <source>
        <dbReference type="ARBA" id="ARBA00023015"/>
    </source>
</evidence>
<organism evidence="10 11">
    <name type="scientific">Dreissena polymorpha</name>
    <name type="common">Zebra mussel</name>
    <name type="synonym">Mytilus polymorpha</name>
    <dbReference type="NCBI Taxonomy" id="45954"/>
    <lineage>
        <taxon>Eukaryota</taxon>
        <taxon>Metazoa</taxon>
        <taxon>Spiralia</taxon>
        <taxon>Lophotrochozoa</taxon>
        <taxon>Mollusca</taxon>
        <taxon>Bivalvia</taxon>
        <taxon>Autobranchia</taxon>
        <taxon>Heteroconchia</taxon>
        <taxon>Euheterodonta</taxon>
        <taxon>Imparidentia</taxon>
        <taxon>Neoheterodontei</taxon>
        <taxon>Myida</taxon>
        <taxon>Dreissenoidea</taxon>
        <taxon>Dreissenidae</taxon>
        <taxon>Dreissena</taxon>
    </lineage>
</organism>
<dbReference type="Gene3D" id="3.30.50.10">
    <property type="entry name" value="Erythroid Transcription Factor GATA-1, subunit A"/>
    <property type="match status" value="1"/>
</dbReference>
<accession>A0A9D4MZD9</accession>
<proteinExistence type="predicted"/>
<evidence type="ECO:0000256" key="1">
    <source>
        <dbReference type="ARBA" id="ARBA00022723"/>
    </source>
</evidence>
<protein>
    <recommendedName>
        <fullName evidence="9">Nuclear receptor domain-containing protein</fullName>
    </recommendedName>
</protein>
<evidence type="ECO:0000256" key="5">
    <source>
        <dbReference type="ARBA" id="ARBA00023125"/>
    </source>
</evidence>
<reference evidence="10" key="2">
    <citation type="submission" date="2020-11" db="EMBL/GenBank/DDBJ databases">
        <authorList>
            <person name="McCartney M.A."/>
            <person name="Auch B."/>
            <person name="Kono T."/>
            <person name="Mallez S."/>
            <person name="Becker A."/>
            <person name="Gohl D.M."/>
            <person name="Silverstein K.A.T."/>
            <person name="Koren S."/>
            <person name="Bechman K.B."/>
            <person name="Herman A."/>
            <person name="Abrahante J.E."/>
            <person name="Garbe J."/>
        </authorList>
    </citation>
    <scope>NUCLEOTIDE SEQUENCE</scope>
    <source>
        <strain evidence="10">Duluth1</strain>
        <tissue evidence="10">Whole animal</tissue>
    </source>
</reference>
<dbReference type="InterPro" id="IPR001628">
    <property type="entry name" value="Znf_hrmn_rcpt"/>
</dbReference>